<dbReference type="Pfam" id="PF18166">
    <property type="entry name" value="pP_pnuc_2"/>
    <property type="match status" value="1"/>
</dbReference>
<sequence>MFGMTLKAKLDELRALAPDAFSIDAIEGAERALADADNPLRLNFFSAAMRILSEHSLERMAPDDQVKDCVWFSPEQDNGNPTRSQRVKFAIQGGLTDELVREQLKIEVRPLERVVSAAFKELSKQVHARENTIVTDCDEQDAQAGELLDSLLEFFIAVEDAKASILKPIRDELDDAAIDALLSETLLDVDELASHYSLDEVYVEEVVVARIEASTITYLATGSIAVTLQWGSNSDLRRGDGAELNESFPFTCEITVGLDDMWALDNVETNYGVDTSSWTDVRYGQDEDDF</sequence>
<reference evidence="3 4" key="1">
    <citation type="submission" date="2018-04" db="EMBL/GenBank/DDBJ databases">
        <title>The genome sequence of Caulobacter sp. 736.</title>
        <authorList>
            <person name="Gao J."/>
            <person name="Sun J."/>
        </authorList>
    </citation>
    <scope>NUCLEOTIDE SEQUENCE [LARGE SCALE GENOMIC DNA]</scope>
    <source>
        <strain evidence="3 4">736</strain>
    </source>
</reference>
<feature type="domain" description="Predicted pPIWI-associating nuclease group 2" evidence="2">
    <location>
        <begin position="159"/>
        <end position="278"/>
    </location>
</feature>
<gene>
    <name evidence="3" type="ORF">DDF65_05495</name>
</gene>
<comment type="caution">
    <text evidence="3">The sequence shown here is derived from an EMBL/GenBank/DDBJ whole genome shotgun (WGS) entry which is preliminary data.</text>
</comment>
<organism evidence="3 4">
    <name type="scientific">Caulobacter radicis</name>
    <dbReference type="NCBI Taxonomy" id="2172650"/>
    <lineage>
        <taxon>Bacteria</taxon>
        <taxon>Pseudomonadati</taxon>
        <taxon>Pseudomonadota</taxon>
        <taxon>Alphaproteobacteria</taxon>
        <taxon>Caulobacterales</taxon>
        <taxon>Caulobacteraceae</taxon>
        <taxon>Caulobacter</taxon>
    </lineage>
</organism>
<proteinExistence type="predicted"/>
<feature type="domain" description="Predicted pPIWI-associating nuclease" evidence="1">
    <location>
        <begin position="15"/>
        <end position="149"/>
    </location>
</feature>
<dbReference type="InterPro" id="IPR041584">
    <property type="entry name" value="Put_pPIWI_pnuc_2"/>
</dbReference>
<accession>A0A2T9JTS5</accession>
<keyword evidence="4" id="KW-1185">Reference proteome</keyword>
<dbReference type="AlphaFoldDB" id="A0A2T9JTS5"/>
<dbReference type="InterPro" id="IPR040556">
    <property type="entry name" value="pP_pnuc_1"/>
</dbReference>
<dbReference type="EMBL" id="QDKP01000014">
    <property type="protein sequence ID" value="PVM87076.1"/>
    <property type="molecule type" value="Genomic_DNA"/>
</dbReference>
<evidence type="ECO:0000259" key="2">
    <source>
        <dbReference type="Pfam" id="PF18166"/>
    </source>
</evidence>
<protein>
    <submittedName>
        <fullName evidence="3">Uncharacterized protein</fullName>
    </submittedName>
</protein>
<evidence type="ECO:0000313" key="3">
    <source>
        <dbReference type="EMBL" id="PVM87076.1"/>
    </source>
</evidence>
<name>A0A2T9JTS5_9CAUL</name>
<evidence type="ECO:0000313" key="4">
    <source>
        <dbReference type="Proteomes" id="UP000244913"/>
    </source>
</evidence>
<dbReference type="Proteomes" id="UP000244913">
    <property type="component" value="Unassembled WGS sequence"/>
</dbReference>
<evidence type="ECO:0000259" key="1">
    <source>
        <dbReference type="Pfam" id="PF18165"/>
    </source>
</evidence>
<dbReference type="Pfam" id="PF18165">
    <property type="entry name" value="pP_pnuc_1"/>
    <property type="match status" value="1"/>
</dbReference>